<dbReference type="EMBL" id="CAKLPY010000001">
    <property type="protein sequence ID" value="CAH0994079.1"/>
    <property type="molecule type" value="Genomic_DNA"/>
</dbReference>
<proteinExistence type="predicted"/>
<keyword evidence="2" id="KW-0238">DNA-binding</keyword>
<comment type="caution">
    <text evidence="6">The sequence shown here is derived from an EMBL/GenBank/DDBJ whole genome shotgun (WGS) entry which is preliminary data.</text>
</comment>
<evidence type="ECO:0000259" key="5">
    <source>
        <dbReference type="PROSITE" id="PS50043"/>
    </source>
</evidence>
<name>A0ABN8EMJ7_9BACT</name>
<keyword evidence="1" id="KW-0805">Transcription regulation</keyword>
<reference evidence="6" key="1">
    <citation type="submission" date="2021-12" db="EMBL/GenBank/DDBJ databases">
        <authorList>
            <person name="Rodrigo-Torres L."/>
            <person name="Arahal R. D."/>
            <person name="Lucena T."/>
        </authorList>
    </citation>
    <scope>NUCLEOTIDE SEQUENCE</scope>
    <source>
        <strain evidence="6">CECT 8858</strain>
    </source>
</reference>
<dbReference type="PANTHER" id="PTHR44688:SF16">
    <property type="entry name" value="DNA-BINDING TRANSCRIPTIONAL ACTIVATOR DEVR_DOSR"/>
    <property type="match status" value="1"/>
</dbReference>
<accession>A0ABN8EMJ7</accession>
<dbReference type="Proteomes" id="UP000837932">
    <property type="component" value="Unassembled WGS sequence"/>
</dbReference>
<protein>
    <submittedName>
        <fullName evidence="6">HTH-type transcriptional regulator MalT</fullName>
    </submittedName>
</protein>
<keyword evidence="4" id="KW-0472">Membrane</keyword>
<dbReference type="Gene3D" id="1.10.10.10">
    <property type="entry name" value="Winged helix-like DNA-binding domain superfamily/Winged helix DNA-binding domain"/>
    <property type="match status" value="1"/>
</dbReference>
<dbReference type="Pfam" id="PF00196">
    <property type="entry name" value="GerE"/>
    <property type="match status" value="1"/>
</dbReference>
<evidence type="ECO:0000313" key="6">
    <source>
        <dbReference type="EMBL" id="CAH0994079.1"/>
    </source>
</evidence>
<feature type="transmembrane region" description="Helical" evidence="4">
    <location>
        <begin position="20"/>
        <end position="44"/>
    </location>
</feature>
<dbReference type="SMART" id="SM00421">
    <property type="entry name" value="HTH_LUXR"/>
    <property type="match status" value="1"/>
</dbReference>
<keyword evidence="4" id="KW-1133">Transmembrane helix</keyword>
<keyword evidence="4" id="KW-0812">Transmembrane</keyword>
<feature type="transmembrane region" description="Helical" evidence="4">
    <location>
        <begin position="50"/>
        <end position="68"/>
    </location>
</feature>
<keyword evidence="3" id="KW-0804">Transcription</keyword>
<dbReference type="PROSITE" id="PS50043">
    <property type="entry name" value="HTH_LUXR_2"/>
    <property type="match status" value="1"/>
</dbReference>
<organism evidence="6 7">
    <name type="scientific">Emticicia aquatica</name>
    <dbReference type="NCBI Taxonomy" id="1681835"/>
    <lineage>
        <taxon>Bacteria</taxon>
        <taxon>Pseudomonadati</taxon>
        <taxon>Bacteroidota</taxon>
        <taxon>Cytophagia</taxon>
        <taxon>Cytophagales</taxon>
        <taxon>Leadbetterellaceae</taxon>
        <taxon>Emticicia</taxon>
    </lineage>
</organism>
<evidence type="ECO:0000256" key="3">
    <source>
        <dbReference type="ARBA" id="ARBA00023163"/>
    </source>
</evidence>
<sequence length="160" mass="18672">MFFYSFETKKLNFLTKHKDLILYGFSLAILLFLLKWIELHFVIINHSFEIYVGLIALFFTALGIWLALKLNKPTIIEKEIFTNKKGFKLNEIEVQKLGLSKRELEVLHLMSTGLSNQEIAEKLFVSLNTIKTHASNLFEKLDVKRRTQAIEKAKRLSLIE</sequence>
<evidence type="ECO:0000256" key="1">
    <source>
        <dbReference type="ARBA" id="ARBA00023015"/>
    </source>
</evidence>
<dbReference type="PROSITE" id="PS00622">
    <property type="entry name" value="HTH_LUXR_1"/>
    <property type="match status" value="1"/>
</dbReference>
<keyword evidence="7" id="KW-1185">Reference proteome</keyword>
<evidence type="ECO:0000256" key="2">
    <source>
        <dbReference type="ARBA" id="ARBA00023125"/>
    </source>
</evidence>
<feature type="domain" description="HTH luxR-type" evidence="5">
    <location>
        <begin position="92"/>
        <end position="157"/>
    </location>
</feature>
<dbReference type="InterPro" id="IPR036388">
    <property type="entry name" value="WH-like_DNA-bd_sf"/>
</dbReference>
<evidence type="ECO:0000256" key="4">
    <source>
        <dbReference type="SAM" id="Phobius"/>
    </source>
</evidence>
<dbReference type="PRINTS" id="PR00038">
    <property type="entry name" value="HTHLUXR"/>
</dbReference>
<dbReference type="InterPro" id="IPR016032">
    <property type="entry name" value="Sig_transdc_resp-reg_C-effctor"/>
</dbReference>
<gene>
    <name evidence="6" type="primary">malT</name>
    <name evidence="6" type="ORF">EMA8858_00186</name>
</gene>
<dbReference type="InterPro" id="IPR000792">
    <property type="entry name" value="Tscrpt_reg_LuxR_C"/>
</dbReference>
<dbReference type="PANTHER" id="PTHR44688">
    <property type="entry name" value="DNA-BINDING TRANSCRIPTIONAL ACTIVATOR DEVR_DOSR"/>
    <property type="match status" value="1"/>
</dbReference>
<dbReference type="SUPFAM" id="SSF46894">
    <property type="entry name" value="C-terminal effector domain of the bipartite response regulators"/>
    <property type="match status" value="1"/>
</dbReference>
<evidence type="ECO:0000313" key="7">
    <source>
        <dbReference type="Proteomes" id="UP000837932"/>
    </source>
</evidence>
<dbReference type="CDD" id="cd06170">
    <property type="entry name" value="LuxR_C_like"/>
    <property type="match status" value="1"/>
</dbReference>